<evidence type="ECO:0000313" key="9">
    <source>
        <dbReference type="EMBL" id="MQY26893.1"/>
    </source>
</evidence>
<feature type="transmembrane region" description="Helical" evidence="7">
    <location>
        <begin position="199"/>
        <end position="218"/>
    </location>
</feature>
<dbReference type="AlphaFoldDB" id="A0A7K0DMB3"/>
<feature type="transmembrane region" description="Helical" evidence="7">
    <location>
        <begin position="332"/>
        <end position="350"/>
    </location>
</feature>
<feature type="transmembrane region" description="Helical" evidence="7">
    <location>
        <begin position="421"/>
        <end position="446"/>
    </location>
</feature>
<accession>A0A7K0DMB3</accession>
<proteinExistence type="predicted"/>
<evidence type="ECO:0000256" key="1">
    <source>
        <dbReference type="ARBA" id="ARBA00004651"/>
    </source>
</evidence>
<feature type="transmembrane region" description="Helical" evidence="7">
    <location>
        <begin position="260"/>
        <end position="278"/>
    </location>
</feature>
<dbReference type="SUPFAM" id="SSF103473">
    <property type="entry name" value="MFS general substrate transporter"/>
    <property type="match status" value="1"/>
</dbReference>
<dbReference type="InterPro" id="IPR020846">
    <property type="entry name" value="MFS_dom"/>
</dbReference>
<feature type="transmembrane region" description="Helical" evidence="7">
    <location>
        <begin position="79"/>
        <end position="97"/>
    </location>
</feature>
<evidence type="ECO:0000256" key="3">
    <source>
        <dbReference type="ARBA" id="ARBA00022475"/>
    </source>
</evidence>
<feature type="domain" description="Major facilitator superfamily (MFS) profile" evidence="8">
    <location>
        <begin position="43"/>
        <end position="490"/>
    </location>
</feature>
<evidence type="ECO:0000256" key="4">
    <source>
        <dbReference type="ARBA" id="ARBA00022692"/>
    </source>
</evidence>
<dbReference type="PROSITE" id="PS00216">
    <property type="entry name" value="SUGAR_TRANSPORT_1"/>
    <property type="match status" value="1"/>
</dbReference>
<dbReference type="EMBL" id="WEGI01000005">
    <property type="protein sequence ID" value="MQY26893.1"/>
    <property type="molecule type" value="Genomic_DNA"/>
</dbReference>
<keyword evidence="2" id="KW-0813">Transport</keyword>
<feature type="transmembrane region" description="Helical" evidence="7">
    <location>
        <begin position="386"/>
        <end position="409"/>
    </location>
</feature>
<evidence type="ECO:0000256" key="6">
    <source>
        <dbReference type="ARBA" id="ARBA00023136"/>
    </source>
</evidence>
<evidence type="ECO:0000259" key="8">
    <source>
        <dbReference type="PROSITE" id="PS50850"/>
    </source>
</evidence>
<feature type="transmembrane region" description="Helical" evidence="7">
    <location>
        <begin position="466"/>
        <end position="485"/>
    </location>
</feature>
<dbReference type="InterPro" id="IPR036259">
    <property type="entry name" value="MFS_trans_sf"/>
</dbReference>
<name>A0A7K0DMB3_9NOCA</name>
<dbReference type="InterPro" id="IPR005829">
    <property type="entry name" value="Sugar_transporter_CS"/>
</dbReference>
<dbReference type="Proteomes" id="UP000431401">
    <property type="component" value="Unassembled WGS sequence"/>
</dbReference>
<organism evidence="9 10">
    <name type="scientific">Nocardia aurantia</name>
    <dbReference type="NCBI Taxonomy" id="2585199"/>
    <lineage>
        <taxon>Bacteria</taxon>
        <taxon>Bacillati</taxon>
        <taxon>Actinomycetota</taxon>
        <taxon>Actinomycetes</taxon>
        <taxon>Mycobacteriales</taxon>
        <taxon>Nocardiaceae</taxon>
        <taxon>Nocardia</taxon>
    </lineage>
</organism>
<feature type="transmembrane region" description="Helical" evidence="7">
    <location>
        <begin position="172"/>
        <end position="193"/>
    </location>
</feature>
<feature type="transmembrane region" description="Helical" evidence="7">
    <location>
        <begin position="299"/>
        <end position="320"/>
    </location>
</feature>
<keyword evidence="6 7" id="KW-0472">Membrane</keyword>
<dbReference type="Gene3D" id="1.20.1250.20">
    <property type="entry name" value="MFS general substrate transporter like domains"/>
    <property type="match status" value="1"/>
</dbReference>
<feature type="transmembrane region" description="Helical" evidence="7">
    <location>
        <begin position="230"/>
        <end position="248"/>
    </location>
</feature>
<dbReference type="Gene3D" id="1.20.1720.10">
    <property type="entry name" value="Multidrug resistance protein D"/>
    <property type="match status" value="1"/>
</dbReference>
<keyword evidence="5 7" id="KW-1133">Transmembrane helix</keyword>
<reference evidence="9 10" key="1">
    <citation type="submission" date="2019-10" db="EMBL/GenBank/DDBJ databases">
        <title>Nocardia macrotermitis sp. nov. and Nocardia aurantia sp. nov., isolated from the gut of fungus growing-termite Macrotermes natalensis.</title>
        <authorList>
            <person name="Benndorf R."/>
            <person name="Schwitalla J."/>
            <person name="Martin K."/>
            <person name="De Beer W."/>
            <person name="Kaster A.-K."/>
            <person name="Vollmers J."/>
            <person name="Poulsen M."/>
            <person name="Beemelmanns C."/>
        </authorList>
    </citation>
    <scope>NUCLEOTIDE SEQUENCE [LARGE SCALE GENOMIC DNA]</scope>
    <source>
        <strain evidence="9 10">RB56</strain>
    </source>
</reference>
<dbReference type="PANTHER" id="PTHR42718:SF46">
    <property type="entry name" value="BLR6921 PROTEIN"/>
    <property type="match status" value="1"/>
</dbReference>
<dbReference type="Pfam" id="PF07690">
    <property type="entry name" value="MFS_1"/>
    <property type="match status" value="1"/>
</dbReference>
<dbReference type="GO" id="GO:0005886">
    <property type="term" value="C:plasma membrane"/>
    <property type="evidence" value="ECO:0007669"/>
    <property type="project" value="UniProtKB-SubCell"/>
</dbReference>
<keyword evidence="3" id="KW-1003">Cell membrane</keyword>
<dbReference type="GO" id="GO:0022857">
    <property type="term" value="F:transmembrane transporter activity"/>
    <property type="evidence" value="ECO:0007669"/>
    <property type="project" value="InterPro"/>
</dbReference>
<feature type="transmembrane region" description="Helical" evidence="7">
    <location>
        <begin position="109"/>
        <end position="135"/>
    </location>
</feature>
<evidence type="ECO:0000256" key="2">
    <source>
        <dbReference type="ARBA" id="ARBA00022448"/>
    </source>
</evidence>
<dbReference type="InterPro" id="IPR011701">
    <property type="entry name" value="MFS"/>
</dbReference>
<dbReference type="CDD" id="cd17321">
    <property type="entry name" value="MFS_MMR_MDR_like"/>
    <property type="match status" value="1"/>
</dbReference>
<keyword evidence="4 7" id="KW-0812">Transmembrane</keyword>
<comment type="subcellular location">
    <subcellularLocation>
        <location evidence="1">Cell membrane</location>
        <topology evidence="1">Multi-pass membrane protein</topology>
    </subcellularLocation>
</comment>
<keyword evidence="10" id="KW-1185">Reference proteome</keyword>
<feature type="transmembrane region" description="Helical" evidence="7">
    <location>
        <begin position="141"/>
        <end position="160"/>
    </location>
</feature>
<dbReference type="PROSITE" id="PS50850">
    <property type="entry name" value="MFS"/>
    <property type="match status" value="1"/>
</dbReference>
<evidence type="ECO:0000313" key="10">
    <source>
        <dbReference type="Proteomes" id="UP000431401"/>
    </source>
</evidence>
<protein>
    <submittedName>
        <fullName evidence="9">Putative MFS-type transporter EfpA</fullName>
    </submittedName>
</protein>
<sequence length="509" mass="53308">MQPHLMRRHHMRAHVMFRAMTSPATLPAADAAGTRWSARLWGLLITLCIVLFLDGLDVSMIGVALPSIGKELDLSTSTLQWLVSGYVLGYGGLLLLGGRTADLVGRRKVFLIALAVFAVASLAGGLVSSGPLLILTRFVKGLAAAFTAPTGLSIITTTFAEGPARNKALSIYTVFGAGGYSMGLVFGGLMTGVGWRWTFLLPVPVALIALVAAAILVRKDGPAEEGGHDLLGALFATSAMLLLVYTVVSAPHAGWGSARTVASFAAVVALFTAFLGVEKRVRYPLVRLGILRRATLVRACLAIVAVAGSYFSFQFIATLYLQGTLGWSPLKLALGLLPVGLLVALSSVFSDRLVDRFGTGPIIAVTMVVMTIGYALFLRVDTHPSYLTMILPAVLLIGIGWIGFPAINIQATNGVSDDEQGLAAGVLQTFMQVGAAIVLALNTALISGSTGDGSPAAMLHSFRPGLILAVVVAGAGAVVALSHFLPSRRRPEEPADEEVTPVDELELAV</sequence>
<evidence type="ECO:0000256" key="5">
    <source>
        <dbReference type="ARBA" id="ARBA00022989"/>
    </source>
</evidence>
<dbReference type="PANTHER" id="PTHR42718">
    <property type="entry name" value="MAJOR FACILITATOR SUPERFAMILY MULTIDRUG TRANSPORTER MFSC"/>
    <property type="match status" value="1"/>
</dbReference>
<gene>
    <name evidence="9" type="primary">efpA_2</name>
    <name evidence="9" type="ORF">NRB56_24720</name>
</gene>
<feature type="transmembrane region" description="Helical" evidence="7">
    <location>
        <begin position="362"/>
        <end position="380"/>
    </location>
</feature>
<comment type="caution">
    <text evidence="9">The sequence shown here is derived from an EMBL/GenBank/DDBJ whole genome shotgun (WGS) entry which is preliminary data.</text>
</comment>
<evidence type="ECO:0000256" key="7">
    <source>
        <dbReference type="SAM" id="Phobius"/>
    </source>
</evidence>